<dbReference type="InterPro" id="IPR001977">
    <property type="entry name" value="Depp_CoAkinase"/>
</dbReference>
<name>A0A6J7IIE9_9ZZZZ</name>
<organism evidence="3">
    <name type="scientific">freshwater metagenome</name>
    <dbReference type="NCBI Taxonomy" id="449393"/>
    <lineage>
        <taxon>unclassified sequences</taxon>
        <taxon>metagenomes</taxon>
        <taxon>ecological metagenomes</taxon>
    </lineage>
</organism>
<dbReference type="Pfam" id="PF01121">
    <property type="entry name" value="CoaE"/>
    <property type="match status" value="1"/>
</dbReference>
<dbReference type="GO" id="GO:0005524">
    <property type="term" value="F:ATP binding"/>
    <property type="evidence" value="ECO:0007669"/>
    <property type="project" value="UniProtKB-KW"/>
</dbReference>
<reference evidence="3" key="1">
    <citation type="submission" date="2020-05" db="EMBL/GenBank/DDBJ databases">
        <authorList>
            <person name="Chiriac C."/>
            <person name="Salcher M."/>
            <person name="Ghai R."/>
            <person name="Kavagutti S V."/>
        </authorList>
    </citation>
    <scope>NUCLEOTIDE SEQUENCE</scope>
</reference>
<dbReference type="PANTHER" id="PTHR10695:SF46">
    <property type="entry name" value="BIFUNCTIONAL COENZYME A SYNTHASE-RELATED"/>
    <property type="match status" value="1"/>
</dbReference>
<sequence length="150" mass="16348">MRDAVIARWGPEVAPDGVVDRAAVARHAFADPAERAWLEELIWPLVRAHVTAWRAEAQGRTPRPLACVVEVPLLFESGGEGAYDATIAVIAREDLRAQRAADRGHEAVDERAARQLSQQEKAQRATYVVENDGSTEDLEAALAVILTSLS</sequence>
<dbReference type="InterPro" id="IPR027417">
    <property type="entry name" value="P-loop_NTPase"/>
</dbReference>
<keyword evidence="2" id="KW-0067">ATP-binding</keyword>
<dbReference type="Gene3D" id="3.40.50.300">
    <property type="entry name" value="P-loop containing nucleotide triphosphate hydrolases"/>
    <property type="match status" value="1"/>
</dbReference>
<dbReference type="GO" id="GO:0015937">
    <property type="term" value="P:coenzyme A biosynthetic process"/>
    <property type="evidence" value="ECO:0007669"/>
    <property type="project" value="InterPro"/>
</dbReference>
<dbReference type="AlphaFoldDB" id="A0A6J7IIE9"/>
<gene>
    <name evidence="3" type="ORF">UFOPK3674_01111</name>
</gene>
<dbReference type="PANTHER" id="PTHR10695">
    <property type="entry name" value="DEPHOSPHO-COA KINASE-RELATED"/>
    <property type="match status" value="1"/>
</dbReference>
<accession>A0A6J7IIE9</accession>
<dbReference type="EMBL" id="CAFBMX010000005">
    <property type="protein sequence ID" value="CAB4930406.1"/>
    <property type="molecule type" value="Genomic_DNA"/>
</dbReference>
<evidence type="ECO:0000256" key="2">
    <source>
        <dbReference type="ARBA" id="ARBA00022840"/>
    </source>
</evidence>
<dbReference type="CDD" id="cd02022">
    <property type="entry name" value="DPCK"/>
    <property type="match status" value="1"/>
</dbReference>
<protein>
    <submittedName>
        <fullName evidence="3">Unannotated protein</fullName>
    </submittedName>
</protein>
<dbReference type="GO" id="GO:0004140">
    <property type="term" value="F:dephospho-CoA kinase activity"/>
    <property type="evidence" value="ECO:0007669"/>
    <property type="project" value="InterPro"/>
</dbReference>
<dbReference type="SUPFAM" id="SSF52540">
    <property type="entry name" value="P-loop containing nucleoside triphosphate hydrolases"/>
    <property type="match status" value="1"/>
</dbReference>
<evidence type="ECO:0000313" key="3">
    <source>
        <dbReference type="EMBL" id="CAB4930406.1"/>
    </source>
</evidence>
<keyword evidence="1" id="KW-0547">Nucleotide-binding</keyword>
<dbReference type="NCBIfam" id="TIGR00152">
    <property type="entry name" value="dephospho-CoA kinase"/>
    <property type="match status" value="1"/>
</dbReference>
<dbReference type="PROSITE" id="PS51219">
    <property type="entry name" value="DPCK"/>
    <property type="match status" value="1"/>
</dbReference>
<proteinExistence type="predicted"/>
<evidence type="ECO:0000256" key="1">
    <source>
        <dbReference type="ARBA" id="ARBA00022741"/>
    </source>
</evidence>